<evidence type="ECO:0000313" key="1">
    <source>
        <dbReference type="EMBL" id="KAJ1896187.1"/>
    </source>
</evidence>
<reference evidence="1" key="1">
    <citation type="submission" date="2022-07" db="EMBL/GenBank/DDBJ databases">
        <title>Phylogenomic reconstructions and comparative analyses of Kickxellomycotina fungi.</title>
        <authorList>
            <person name="Reynolds N.K."/>
            <person name="Stajich J.E."/>
            <person name="Barry K."/>
            <person name="Grigoriev I.V."/>
            <person name="Crous P."/>
            <person name="Smith M.E."/>
        </authorList>
    </citation>
    <scope>NUCLEOTIDE SEQUENCE</scope>
    <source>
        <strain evidence="1">Benny 63K</strain>
    </source>
</reference>
<organism evidence="1 2">
    <name type="scientific">Kickxella alabastrina</name>
    <dbReference type="NCBI Taxonomy" id="61397"/>
    <lineage>
        <taxon>Eukaryota</taxon>
        <taxon>Fungi</taxon>
        <taxon>Fungi incertae sedis</taxon>
        <taxon>Zoopagomycota</taxon>
        <taxon>Kickxellomycotina</taxon>
        <taxon>Kickxellomycetes</taxon>
        <taxon>Kickxellales</taxon>
        <taxon>Kickxellaceae</taxon>
        <taxon>Kickxella</taxon>
    </lineage>
</organism>
<keyword evidence="2" id="KW-1185">Reference proteome</keyword>
<protein>
    <submittedName>
        <fullName evidence="1">Uncharacterized protein</fullName>
    </submittedName>
</protein>
<comment type="caution">
    <text evidence="1">The sequence shown here is derived from an EMBL/GenBank/DDBJ whole genome shotgun (WGS) entry which is preliminary data.</text>
</comment>
<sequence length="105" mass="11133">MAITTISANLPTDIKDVHIQNYINGEWAPPTNGLFLDKCNPATGQVIAQIPDSASADVDNAAKAAKAAFPLWSKTPVSERVAILLPIADLIDKNSSILGTFESLD</sequence>
<name>A0ACC1IHU7_9FUNG</name>
<gene>
    <name evidence="1" type="ORF">LPJ66_004150</name>
</gene>
<proteinExistence type="predicted"/>
<accession>A0ACC1IHU7</accession>
<dbReference type="Proteomes" id="UP001150581">
    <property type="component" value="Unassembled WGS sequence"/>
</dbReference>
<evidence type="ECO:0000313" key="2">
    <source>
        <dbReference type="Proteomes" id="UP001150581"/>
    </source>
</evidence>
<dbReference type="EMBL" id="JANBPG010000477">
    <property type="protein sequence ID" value="KAJ1896187.1"/>
    <property type="molecule type" value="Genomic_DNA"/>
</dbReference>